<dbReference type="PROSITE" id="PS50262">
    <property type="entry name" value="G_PROTEIN_RECEP_F1_2"/>
    <property type="match status" value="1"/>
</dbReference>
<feature type="transmembrane region" description="Helical" evidence="5">
    <location>
        <begin position="113"/>
        <end position="137"/>
    </location>
</feature>
<dbReference type="EMBL" id="ADBV01008434">
    <property type="protein sequence ID" value="EJW76921.1"/>
    <property type="molecule type" value="Genomic_DNA"/>
</dbReference>
<feature type="non-terminal residue" evidence="8">
    <location>
        <position position="168"/>
    </location>
</feature>
<evidence type="ECO:0000256" key="1">
    <source>
        <dbReference type="ARBA" id="ARBA00004370"/>
    </source>
</evidence>
<sequence length="168" mass="19424">MAHSYCIIALFLILPSNCHAQNTTNVFDIRDECNTVEKYVAVVLFSLLLLYGIVSNILLMVIFCSHDNLYSHSFVLIASQIIVCSFLNFTPQVTIVVLKILRNKNFEEQISTWIYRIFSAMSTFSFFVSLHLTFLLAVNRLIATSFPKFNSFFKSMKFYFLLISLWLS</sequence>
<evidence type="ECO:0000259" key="7">
    <source>
        <dbReference type="PROSITE" id="PS50262"/>
    </source>
</evidence>
<organism evidence="8 9">
    <name type="scientific">Wuchereria bancrofti</name>
    <dbReference type="NCBI Taxonomy" id="6293"/>
    <lineage>
        <taxon>Eukaryota</taxon>
        <taxon>Metazoa</taxon>
        <taxon>Ecdysozoa</taxon>
        <taxon>Nematoda</taxon>
        <taxon>Chromadorea</taxon>
        <taxon>Rhabditida</taxon>
        <taxon>Spirurina</taxon>
        <taxon>Spiruromorpha</taxon>
        <taxon>Filarioidea</taxon>
        <taxon>Onchocercidae</taxon>
        <taxon>Wuchereria</taxon>
    </lineage>
</organism>
<gene>
    <name evidence="8" type="ORF">WUBG_12170</name>
</gene>
<feature type="domain" description="G-protein coupled receptors family 1 profile" evidence="7">
    <location>
        <begin position="55"/>
        <end position="168"/>
    </location>
</feature>
<feature type="signal peptide" evidence="6">
    <location>
        <begin position="1"/>
        <end position="20"/>
    </location>
</feature>
<feature type="chain" id="PRO_5003823325" description="G-protein coupled receptors family 1 profile domain-containing protein" evidence="6">
    <location>
        <begin position="21"/>
        <end position="168"/>
    </location>
</feature>
<accession>J9E3R8</accession>
<evidence type="ECO:0000256" key="6">
    <source>
        <dbReference type="SAM" id="SignalP"/>
    </source>
</evidence>
<comment type="caution">
    <text evidence="8">The sequence shown here is derived from an EMBL/GenBank/DDBJ whole genome shotgun (WGS) entry which is preliminary data.</text>
</comment>
<keyword evidence="6" id="KW-0732">Signal</keyword>
<comment type="subcellular location">
    <subcellularLocation>
        <location evidence="1">Membrane</location>
    </subcellularLocation>
</comment>
<evidence type="ECO:0000313" key="8">
    <source>
        <dbReference type="EMBL" id="EJW76921.1"/>
    </source>
</evidence>
<dbReference type="GO" id="GO:0016020">
    <property type="term" value="C:membrane"/>
    <property type="evidence" value="ECO:0007669"/>
    <property type="project" value="UniProtKB-SubCell"/>
</dbReference>
<dbReference type="Gene3D" id="1.20.1070.10">
    <property type="entry name" value="Rhodopsin 7-helix transmembrane proteins"/>
    <property type="match status" value="1"/>
</dbReference>
<evidence type="ECO:0000256" key="4">
    <source>
        <dbReference type="ARBA" id="ARBA00023136"/>
    </source>
</evidence>
<keyword evidence="2 5" id="KW-0812">Transmembrane</keyword>
<dbReference type="Proteomes" id="UP000004810">
    <property type="component" value="Unassembled WGS sequence"/>
</dbReference>
<evidence type="ECO:0000256" key="3">
    <source>
        <dbReference type="ARBA" id="ARBA00022989"/>
    </source>
</evidence>
<name>J9E3R8_WUCBA</name>
<keyword evidence="3 5" id="KW-1133">Transmembrane helix</keyword>
<feature type="transmembrane region" description="Helical" evidence="5">
    <location>
        <begin position="39"/>
        <end position="62"/>
    </location>
</feature>
<feature type="transmembrane region" description="Helical" evidence="5">
    <location>
        <begin position="74"/>
        <end position="101"/>
    </location>
</feature>
<protein>
    <recommendedName>
        <fullName evidence="7">G-protein coupled receptors family 1 profile domain-containing protein</fullName>
    </recommendedName>
</protein>
<evidence type="ECO:0000256" key="2">
    <source>
        <dbReference type="ARBA" id="ARBA00022692"/>
    </source>
</evidence>
<proteinExistence type="predicted"/>
<dbReference type="InterPro" id="IPR017452">
    <property type="entry name" value="GPCR_Rhodpsn_7TM"/>
</dbReference>
<dbReference type="AlphaFoldDB" id="J9E3R8"/>
<reference evidence="9" key="1">
    <citation type="submission" date="2012-08" db="EMBL/GenBank/DDBJ databases">
        <title>The Genome Sequence of Wuchereria bancrofti.</title>
        <authorList>
            <person name="Nutman T.B."/>
            <person name="Fink D.L."/>
            <person name="Russ C."/>
            <person name="Young S."/>
            <person name="Zeng Q."/>
            <person name="Koehrsen M."/>
            <person name="Alvarado L."/>
            <person name="Berlin A."/>
            <person name="Chapman S.B."/>
            <person name="Chen Z."/>
            <person name="Freedman E."/>
            <person name="Gellesch M."/>
            <person name="Goldberg J."/>
            <person name="Griggs A."/>
            <person name="Gujja S."/>
            <person name="Heilman E.R."/>
            <person name="Heiman D."/>
            <person name="Hepburn T."/>
            <person name="Howarth C."/>
            <person name="Jen D."/>
            <person name="Larson L."/>
            <person name="Lewis B."/>
            <person name="Mehta T."/>
            <person name="Park D."/>
            <person name="Pearson M."/>
            <person name="Roberts A."/>
            <person name="Saif S."/>
            <person name="Shea T."/>
            <person name="Shenoy N."/>
            <person name="Sisk P."/>
            <person name="Stolte C."/>
            <person name="Sykes S."/>
            <person name="Walk T."/>
            <person name="White J."/>
            <person name="Yandava C."/>
            <person name="Haas B."/>
            <person name="Henn M.R."/>
            <person name="Nusbaum C."/>
            <person name="Birren B."/>
        </authorList>
    </citation>
    <scope>NUCLEOTIDE SEQUENCE [LARGE SCALE GENOMIC DNA]</scope>
    <source>
        <strain evidence="9">NA</strain>
    </source>
</reference>
<dbReference type="SUPFAM" id="SSF81321">
    <property type="entry name" value="Family A G protein-coupled receptor-like"/>
    <property type="match status" value="1"/>
</dbReference>
<keyword evidence="4 5" id="KW-0472">Membrane</keyword>
<evidence type="ECO:0000313" key="9">
    <source>
        <dbReference type="Proteomes" id="UP000004810"/>
    </source>
</evidence>
<evidence type="ECO:0000256" key="5">
    <source>
        <dbReference type="SAM" id="Phobius"/>
    </source>
</evidence>